<dbReference type="EMBL" id="JAVRQI010000005">
    <property type="protein sequence ID" value="MDT1061916.1"/>
    <property type="molecule type" value="Genomic_DNA"/>
</dbReference>
<dbReference type="Proteomes" id="UP001251085">
    <property type="component" value="Unassembled WGS sequence"/>
</dbReference>
<feature type="region of interest" description="Disordered" evidence="1">
    <location>
        <begin position="46"/>
        <end position="67"/>
    </location>
</feature>
<name>A0ABU3ECF9_9RHOB</name>
<evidence type="ECO:0000256" key="1">
    <source>
        <dbReference type="SAM" id="MobiDB-lite"/>
    </source>
</evidence>
<comment type="caution">
    <text evidence="2">The sequence shown here is derived from an EMBL/GenBank/DDBJ whole genome shotgun (WGS) entry which is preliminary data.</text>
</comment>
<evidence type="ECO:0000313" key="2">
    <source>
        <dbReference type="EMBL" id="MDT1061916.1"/>
    </source>
</evidence>
<dbReference type="RefSeq" id="WP_311759011.1">
    <property type="nucleotide sequence ID" value="NZ_JAVRQI010000005.1"/>
</dbReference>
<reference evidence="3" key="1">
    <citation type="submission" date="2023-07" db="EMBL/GenBank/DDBJ databases">
        <title>Characterization of two Paracoccaceae strains isolated from Phycosphere and proposal of Xinfangfangia lacusdiani sp. nov.</title>
        <authorList>
            <person name="Deng Y."/>
            <person name="Zhang Y.Q."/>
        </authorList>
    </citation>
    <scope>NUCLEOTIDE SEQUENCE [LARGE SCALE GENOMIC DNA]</scope>
    <source>
        <strain evidence="3">CPCC 101403</strain>
    </source>
</reference>
<evidence type="ECO:0000313" key="3">
    <source>
        <dbReference type="Proteomes" id="UP001251085"/>
    </source>
</evidence>
<sequence length="67" mass="7686">MTKAKDLFSNPLVPLTPWERTKTEALQILDDATDRRQELTASLKEARLAREAENPKNRADNKPKKKP</sequence>
<protein>
    <submittedName>
        <fullName evidence="2">Uncharacterized protein</fullName>
    </submittedName>
</protein>
<proteinExistence type="predicted"/>
<gene>
    <name evidence="2" type="ORF">RM190_08615</name>
</gene>
<keyword evidence="3" id="KW-1185">Reference proteome</keyword>
<organism evidence="2 3">
    <name type="scientific">Paracoccus broussonetiae</name>
    <dbReference type="NCBI Taxonomy" id="3075834"/>
    <lineage>
        <taxon>Bacteria</taxon>
        <taxon>Pseudomonadati</taxon>
        <taxon>Pseudomonadota</taxon>
        <taxon>Alphaproteobacteria</taxon>
        <taxon>Rhodobacterales</taxon>
        <taxon>Paracoccaceae</taxon>
        <taxon>Paracoccus</taxon>
    </lineage>
</organism>
<accession>A0ABU3ECF9</accession>